<keyword evidence="5 9" id="KW-0816">Tricarboxylic acid cycle</keyword>
<dbReference type="Proteomes" id="UP000460416">
    <property type="component" value="Unassembled WGS sequence"/>
</dbReference>
<dbReference type="Gene3D" id="3.50.50.60">
    <property type="entry name" value="FAD/NAD(P)-binding domain"/>
    <property type="match status" value="2"/>
</dbReference>
<evidence type="ECO:0000313" key="11">
    <source>
        <dbReference type="Proteomes" id="UP000460416"/>
    </source>
</evidence>
<dbReference type="PANTHER" id="PTHR43104:SF2">
    <property type="entry name" value="L-2-HYDROXYGLUTARATE DEHYDROGENASE, MITOCHONDRIAL"/>
    <property type="match status" value="1"/>
</dbReference>
<dbReference type="GO" id="GO:0006099">
    <property type="term" value="P:tricarboxylic acid cycle"/>
    <property type="evidence" value="ECO:0007669"/>
    <property type="project" value="UniProtKB-UniRule"/>
</dbReference>
<evidence type="ECO:0000256" key="9">
    <source>
        <dbReference type="HAMAP-Rule" id="MF_00212"/>
    </source>
</evidence>
<dbReference type="Pfam" id="PF06039">
    <property type="entry name" value="Mqo"/>
    <property type="match status" value="1"/>
</dbReference>
<dbReference type="NCBIfam" id="TIGR01320">
    <property type="entry name" value="mal_quin_oxido"/>
    <property type="match status" value="1"/>
</dbReference>
<comment type="pathway">
    <text evidence="3 9">Carbohydrate metabolism; tricarboxylic acid cycle; oxaloacetate from (S)-malate (quinone route): step 1/1.</text>
</comment>
<evidence type="ECO:0000256" key="1">
    <source>
        <dbReference type="ARBA" id="ARBA00001139"/>
    </source>
</evidence>
<dbReference type="OrthoDB" id="9763983at2"/>
<comment type="similarity">
    <text evidence="4 9">Belongs to the MQO family.</text>
</comment>
<dbReference type="NCBIfam" id="NF003611">
    <property type="entry name" value="PRK05257.3-2"/>
    <property type="match status" value="1"/>
</dbReference>
<proteinExistence type="inferred from homology"/>
<keyword evidence="11" id="KW-1185">Reference proteome</keyword>
<evidence type="ECO:0000256" key="5">
    <source>
        <dbReference type="ARBA" id="ARBA00022532"/>
    </source>
</evidence>
<evidence type="ECO:0000256" key="6">
    <source>
        <dbReference type="ARBA" id="ARBA00022630"/>
    </source>
</evidence>
<dbReference type="NCBIfam" id="NF009875">
    <property type="entry name" value="PRK13339.1"/>
    <property type="match status" value="1"/>
</dbReference>
<protein>
    <recommendedName>
        <fullName evidence="9">Probable malate:quinone oxidoreductase</fullName>
        <ecNumber evidence="9">1.1.5.4</ecNumber>
    </recommendedName>
    <alternativeName>
        <fullName evidence="9">MQO</fullName>
    </alternativeName>
    <alternativeName>
        <fullName evidence="9">Malate dehydrogenase [quinone]</fullName>
    </alternativeName>
</protein>
<keyword evidence="8 9" id="KW-0560">Oxidoreductase</keyword>
<evidence type="ECO:0000313" key="10">
    <source>
        <dbReference type="EMBL" id="MUP41373.1"/>
    </source>
</evidence>
<evidence type="ECO:0000256" key="8">
    <source>
        <dbReference type="ARBA" id="ARBA00023002"/>
    </source>
</evidence>
<dbReference type="HAMAP" id="MF_00212">
    <property type="entry name" value="MQO"/>
    <property type="match status" value="1"/>
</dbReference>
<name>A0A7M3SXP2_9FLAO</name>
<dbReference type="EC" id="1.1.5.4" evidence="9"/>
<dbReference type="AlphaFoldDB" id="A0A7M3SXP2"/>
<dbReference type="GO" id="GO:0047545">
    <property type="term" value="F:(S)-2-hydroxyglutarate dehydrogenase activity"/>
    <property type="evidence" value="ECO:0007669"/>
    <property type="project" value="TreeGrafter"/>
</dbReference>
<reference evidence="10 11" key="1">
    <citation type="submission" date="2019-07" db="EMBL/GenBank/DDBJ databases">
        <title>Gramella aestuarii sp. nov., isolated from a tidal flat, and emended description of Gramella echinicola.</title>
        <authorList>
            <person name="Liu L."/>
        </authorList>
    </citation>
    <scope>NUCLEOTIDE SEQUENCE [LARGE SCALE GENOMIC DNA]</scope>
    <source>
        <strain evidence="10 11">BS12</strain>
    </source>
</reference>
<accession>A0A7M3SXP2</accession>
<dbReference type="InterPro" id="IPR006231">
    <property type="entry name" value="MQO"/>
</dbReference>
<dbReference type="EMBL" id="VJVW01000001">
    <property type="protein sequence ID" value="MUP41373.1"/>
    <property type="molecule type" value="Genomic_DNA"/>
</dbReference>
<dbReference type="InterPro" id="IPR036188">
    <property type="entry name" value="FAD/NAD-bd_sf"/>
</dbReference>
<sequence>MTNTNREYDLICVGGGIMSATLALILKLSAPELKILILERLDKVAQESTKAWNNAGTGHSAFCELNYTPQDEDGNVDISKAIEIFQQFEKSKQFWAYLVSKGLIKEPESFVHSIPHHAWVRGKKDVEFLKNRYEAMSSHFMFEQMKFSEKHSDLKQWFPLIMENRDANEAMAATRMELGTGVNFGSLTEQYFKILEDKFKVPVLRNKEVLDIDPDGPEDWTAEVKDLKTGEKTYYDAKHVFIGAGGGALPLLQKVEIKEKEGYGGFPVSGQWLFCKNREIIEKHHAKVYSKAGVDAPPMSVPHLDARFINGKKELLFGPFAGFSTKFLKEGSILDLPKSLRFNNLPSMWGVFWHNLPLTSYLIDQVRMGHEDRVEELKVFIKDAKPEDWELMVAGQRVQIIKRDKEKGGILEFGTDVVHSKDGKITALLGASPGASTAVHIMLEVLKIAFPERLEKSSTQEKLAEMIPFWNRDVREDEQEFKRVQERTSKHLKLEALH</sequence>
<comment type="caution">
    <text evidence="10">The sequence shown here is derived from an EMBL/GenBank/DDBJ whole genome shotgun (WGS) entry which is preliminary data.</text>
</comment>
<organism evidence="10 11">
    <name type="scientific">Christiangramia aestuarii</name>
    <dbReference type="NCBI Taxonomy" id="1028746"/>
    <lineage>
        <taxon>Bacteria</taxon>
        <taxon>Pseudomonadati</taxon>
        <taxon>Bacteroidota</taxon>
        <taxon>Flavobacteriia</taxon>
        <taxon>Flavobacteriales</taxon>
        <taxon>Flavobacteriaceae</taxon>
        <taxon>Christiangramia</taxon>
    </lineage>
</organism>
<keyword evidence="6 9" id="KW-0285">Flavoprotein</keyword>
<dbReference type="RefSeq" id="WP_156273585.1">
    <property type="nucleotide sequence ID" value="NZ_BAABGI010000002.1"/>
</dbReference>
<dbReference type="GO" id="GO:0008924">
    <property type="term" value="F:L-malate dehydrogenase (quinone) activity"/>
    <property type="evidence" value="ECO:0007669"/>
    <property type="project" value="UniProtKB-UniRule"/>
</dbReference>
<evidence type="ECO:0000256" key="2">
    <source>
        <dbReference type="ARBA" id="ARBA00001974"/>
    </source>
</evidence>
<dbReference type="PANTHER" id="PTHR43104">
    <property type="entry name" value="L-2-HYDROXYGLUTARATE DEHYDROGENASE, MITOCHONDRIAL"/>
    <property type="match status" value="1"/>
</dbReference>
<gene>
    <name evidence="9 10" type="primary">mqo</name>
    <name evidence="10" type="ORF">FLP08_02165</name>
</gene>
<keyword evidence="7 9" id="KW-0274">FAD</keyword>
<evidence type="ECO:0000256" key="4">
    <source>
        <dbReference type="ARBA" id="ARBA00006389"/>
    </source>
</evidence>
<comment type="cofactor">
    <cofactor evidence="2 9">
        <name>FAD</name>
        <dbReference type="ChEBI" id="CHEBI:57692"/>
    </cofactor>
</comment>
<evidence type="ECO:0000256" key="3">
    <source>
        <dbReference type="ARBA" id="ARBA00005012"/>
    </source>
</evidence>
<dbReference type="NCBIfam" id="NF003605">
    <property type="entry name" value="PRK05257.1-4"/>
    <property type="match status" value="1"/>
</dbReference>
<dbReference type="UniPathway" id="UPA00223">
    <property type="reaction ID" value="UER01008"/>
</dbReference>
<dbReference type="NCBIfam" id="NF003606">
    <property type="entry name" value="PRK05257.2-1"/>
    <property type="match status" value="1"/>
</dbReference>
<comment type="catalytic activity">
    <reaction evidence="1 9">
        <text>(S)-malate + a quinone = a quinol + oxaloacetate</text>
        <dbReference type="Rhea" id="RHEA:46012"/>
        <dbReference type="ChEBI" id="CHEBI:15589"/>
        <dbReference type="ChEBI" id="CHEBI:16452"/>
        <dbReference type="ChEBI" id="CHEBI:24646"/>
        <dbReference type="ChEBI" id="CHEBI:132124"/>
        <dbReference type="EC" id="1.1.5.4"/>
    </reaction>
</comment>
<dbReference type="SUPFAM" id="SSF51905">
    <property type="entry name" value="FAD/NAD(P)-binding domain"/>
    <property type="match status" value="1"/>
</dbReference>
<evidence type="ECO:0000256" key="7">
    <source>
        <dbReference type="ARBA" id="ARBA00022827"/>
    </source>
</evidence>